<dbReference type="Proteomes" id="UP000223071">
    <property type="component" value="Unassembled WGS sequence"/>
</dbReference>
<accession>A0A2A9HGB5</accession>
<evidence type="ECO:0000256" key="1">
    <source>
        <dbReference type="ARBA" id="ARBA00006763"/>
    </source>
</evidence>
<dbReference type="InterPro" id="IPR031100">
    <property type="entry name" value="LOG_fam"/>
</dbReference>
<dbReference type="PANTHER" id="PTHR31223">
    <property type="entry name" value="LOG FAMILY PROTEIN YJL055W"/>
    <property type="match status" value="1"/>
</dbReference>
<name>A0A2A9HGB5_TEPT2</name>
<dbReference type="GO" id="GO:0009691">
    <property type="term" value="P:cytokinin biosynthetic process"/>
    <property type="evidence" value="ECO:0007669"/>
    <property type="project" value="UniProtKB-UniRule"/>
</dbReference>
<dbReference type="Gene3D" id="3.40.50.450">
    <property type="match status" value="1"/>
</dbReference>
<dbReference type="PANTHER" id="PTHR31223:SF70">
    <property type="entry name" value="LOG FAMILY PROTEIN YJL055W"/>
    <property type="match status" value="1"/>
</dbReference>
<dbReference type="GO" id="GO:0016799">
    <property type="term" value="F:hydrolase activity, hydrolyzing N-glycosyl compounds"/>
    <property type="evidence" value="ECO:0007669"/>
    <property type="project" value="TreeGrafter"/>
</dbReference>
<proteinExistence type="inferred from homology"/>
<dbReference type="RefSeq" id="WP_098503472.1">
    <property type="nucleotide sequence ID" value="NZ_PDJQ01000001.1"/>
</dbReference>
<dbReference type="InterPro" id="IPR005269">
    <property type="entry name" value="LOG"/>
</dbReference>
<evidence type="ECO:0000313" key="3">
    <source>
        <dbReference type="EMBL" id="PFG74055.1"/>
    </source>
</evidence>
<gene>
    <name evidence="3" type="ORF">A9A59_1263</name>
</gene>
<protein>
    <recommendedName>
        <fullName evidence="2">Cytokinin riboside 5'-monophosphate phosphoribohydrolase</fullName>
        <ecNumber evidence="2">3.2.2.n1</ecNumber>
    </recommendedName>
</protein>
<dbReference type="NCBIfam" id="TIGR00730">
    <property type="entry name" value="Rossman fold protein, TIGR00730 family"/>
    <property type="match status" value="1"/>
</dbReference>
<dbReference type="EMBL" id="PDJQ01000001">
    <property type="protein sequence ID" value="PFG74055.1"/>
    <property type="molecule type" value="Genomic_DNA"/>
</dbReference>
<keyword evidence="2" id="KW-0378">Hydrolase</keyword>
<comment type="caution">
    <text evidence="3">The sequence shown here is derived from an EMBL/GenBank/DDBJ whole genome shotgun (WGS) entry which is preliminary data.</text>
</comment>
<dbReference type="AlphaFoldDB" id="A0A2A9HGB5"/>
<dbReference type="SUPFAM" id="SSF102405">
    <property type="entry name" value="MCP/YpsA-like"/>
    <property type="match status" value="1"/>
</dbReference>
<organism evidence="3 4">
    <name type="scientific">Tepidiforma thermophila (strain KCTC 52669 / CGMCC 1.13589 / G233)</name>
    <dbReference type="NCBI Taxonomy" id="2761530"/>
    <lineage>
        <taxon>Bacteria</taxon>
        <taxon>Bacillati</taxon>
        <taxon>Chloroflexota</taxon>
        <taxon>Tepidiformia</taxon>
        <taxon>Tepidiformales</taxon>
        <taxon>Tepidiformaceae</taxon>
        <taxon>Tepidiforma</taxon>
    </lineage>
</organism>
<dbReference type="GO" id="GO:0005829">
    <property type="term" value="C:cytosol"/>
    <property type="evidence" value="ECO:0007669"/>
    <property type="project" value="TreeGrafter"/>
</dbReference>
<keyword evidence="2" id="KW-0203">Cytokinin biosynthesis</keyword>
<dbReference type="Pfam" id="PF03641">
    <property type="entry name" value="Lysine_decarbox"/>
    <property type="match status" value="1"/>
</dbReference>
<sequence>MSTGGSLSSEPAPAVAVFCGSSAGQRRQHLEAAREAGRELARRGVTIVYGGASVGLMGALADACLVAGGRVIGVIPRQLVDLELAHTGLTELHVVETMAERKALMAGLAQGFLVLPGAYGTLDEAFEMVTWRQLGLHAGPLVFANVGGYYDGLRQFLDRACEDGLLSRANRGLVSFEADVRTAIARLLAELGG</sequence>
<evidence type="ECO:0000313" key="4">
    <source>
        <dbReference type="Proteomes" id="UP000223071"/>
    </source>
</evidence>
<reference evidence="3 4" key="1">
    <citation type="submission" date="2017-09" db="EMBL/GenBank/DDBJ databases">
        <title>Sequencing the genomes of two abundant thermophiles in Great Basin hot springs: Thermocrinis jamiesonii and novel Chloroflexi Thermoflexus hugenholtzii.</title>
        <authorList>
            <person name="Hedlund B."/>
        </authorList>
    </citation>
    <scope>NUCLEOTIDE SEQUENCE [LARGE SCALE GENOMIC DNA]</scope>
    <source>
        <strain evidence="3 4">G233</strain>
    </source>
</reference>
<evidence type="ECO:0000256" key="2">
    <source>
        <dbReference type="RuleBase" id="RU363015"/>
    </source>
</evidence>
<keyword evidence="4" id="KW-1185">Reference proteome</keyword>
<comment type="similarity">
    <text evidence="1 2">Belongs to the LOG family.</text>
</comment>
<dbReference type="EC" id="3.2.2.n1" evidence="2"/>